<keyword evidence="2" id="KW-1185">Reference proteome</keyword>
<name>A0ABW1SEN2_9PROT</name>
<dbReference type="EMBL" id="JBHSSW010000066">
    <property type="protein sequence ID" value="MFC6200040.1"/>
    <property type="molecule type" value="Genomic_DNA"/>
</dbReference>
<reference evidence="2" key="1">
    <citation type="journal article" date="2019" name="Int. J. Syst. Evol. Microbiol.">
        <title>The Global Catalogue of Microorganisms (GCM) 10K type strain sequencing project: providing services to taxonomists for standard genome sequencing and annotation.</title>
        <authorList>
            <consortium name="The Broad Institute Genomics Platform"/>
            <consortium name="The Broad Institute Genome Sequencing Center for Infectious Disease"/>
            <person name="Wu L."/>
            <person name="Ma J."/>
        </authorList>
    </citation>
    <scope>NUCLEOTIDE SEQUENCE [LARGE SCALE GENOMIC DNA]</scope>
    <source>
        <strain evidence="2">CGMCC-1.15741</strain>
    </source>
</reference>
<accession>A0ABW1SEN2</accession>
<evidence type="ECO:0000313" key="1">
    <source>
        <dbReference type="EMBL" id="MFC6200040.1"/>
    </source>
</evidence>
<gene>
    <name evidence="1" type="ORF">ACFQDM_18355</name>
</gene>
<proteinExistence type="predicted"/>
<evidence type="ECO:0000313" key="2">
    <source>
        <dbReference type="Proteomes" id="UP001596303"/>
    </source>
</evidence>
<dbReference type="RefSeq" id="WP_377381875.1">
    <property type="nucleotide sequence ID" value="NZ_JBHSSW010000066.1"/>
</dbReference>
<dbReference type="CDD" id="cd07821">
    <property type="entry name" value="PYR_PYL_RCAR_like"/>
    <property type="match status" value="1"/>
</dbReference>
<organism evidence="1 2">
    <name type="scientific">Ponticaulis profundi</name>
    <dbReference type="NCBI Taxonomy" id="2665222"/>
    <lineage>
        <taxon>Bacteria</taxon>
        <taxon>Pseudomonadati</taxon>
        <taxon>Pseudomonadota</taxon>
        <taxon>Alphaproteobacteria</taxon>
        <taxon>Hyphomonadales</taxon>
        <taxon>Hyphomonadaceae</taxon>
        <taxon>Ponticaulis</taxon>
    </lineage>
</organism>
<comment type="caution">
    <text evidence="1">The sequence shown here is derived from an EMBL/GenBank/DDBJ whole genome shotgun (WGS) entry which is preliminary data.</text>
</comment>
<dbReference type="SUPFAM" id="SSF55961">
    <property type="entry name" value="Bet v1-like"/>
    <property type="match status" value="1"/>
</dbReference>
<dbReference type="Proteomes" id="UP001596303">
    <property type="component" value="Unassembled WGS sequence"/>
</dbReference>
<dbReference type="Gene3D" id="3.30.530.20">
    <property type="match status" value="1"/>
</dbReference>
<dbReference type="InterPro" id="IPR019587">
    <property type="entry name" value="Polyketide_cyclase/dehydratase"/>
</dbReference>
<dbReference type="InterPro" id="IPR023393">
    <property type="entry name" value="START-like_dom_sf"/>
</dbReference>
<protein>
    <submittedName>
        <fullName evidence="1">SRPBCC family protein</fullName>
    </submittedName>
</protein>
<dbReference type="Pfam" id="PF10604">
    <property type="entry name" value="Polyketide_cyc2"/>
    <property type="match status" value="1"/>
</dbReference>
<sequence>MSKQLKTHENVGESYLAGAKGQPSARHTFPFPASVVWNALLDGPTWCEWLPITNVTWTSPEPFSVGTTRTVEIGNEKVEEYFFAWEDGRRMAFSFVKSTLPIKAGVEDYKLVDTENGCELLWSGRFSAFFPLGWMINKQMASSLQKGMPKLEAHIQSNIEKYTTA</sequence>